<comment type="similarity">
    <text evidence="5">Belongs to the Omp25/RopB family.</text>
</comment>
<evidence type="ECO:0000313" key="9">
    <source>
        <dbReference type="Proteomes" id="UP001559025"/>
    </source>
</evidence>
<comment type="caution">
    <text evidence="8">The sequence shown here is derived from an EMBL/GenBank/DDBJ whole genome shotgun (WGS) entry which is preliminary data.</text>
</comment>
<protein>
    <submittedName>
        <fullName evidence="8">Outer membrane protein</fullName>
    </submittedName>
</protein>
<keyword evidence="2 6" id="KW-0732">Signal</keyword>
<dbReference type="PANTHER" id="PTHR34001:SF3">
    <property type="entry name" value="BLL7405 PROTEIN"/>
    <property type="match status" value="1"/>
</dbReference>
<keyword evidence="3" id="KW-0472">Membrane</keyword>
<accession>A0ABV3WSE9</accession>
<dbReference type="Pfam" id="PF13505">
    <property type="entry name" value="OMP_b-brl"/>
    <property type="match status" value="1"/>
</dbReference>
<feature type="domain" description="Outer membrane protein beta-barrel" evidence="7">
    <location>
        <begin position="41"/>
        <end position="222"/>
    </location>
</feature>
<feature type="signal peptide" evidence="6">
    <location>
        <begin position="1"/>
        <end position="26"/>
    </location>
</feature>
<evidence type="ECO:0000313" key="8">
    <source>
        <dbReference type="EMBL" id="MEX4007596.1"/>
    </source>
</evidence>
<evidence type="ECO:0000256" key="6">
    <source>
        <dbReference type="SAM" id="SignalP"/>
    </source>
</evidence>
<keyword evidence="9" id="KW-1185">Reference proteome</keyword>
<proteinExistence type="inferred from homology"/>
<dbReference type="Proteomes" id="UP001559025">
    <property type="component" value="Unassembled WGS sequence"/>
</dbReference>
<dbReference type="PANTHER" id="PTHR34001">
    <property type="entry name" value="BLL7405 PROTEIN"/>
    <property type="match status" value="1"/>
</dbReference>
<feature type="chain" id="PRO_5045100360" evidence="6">
    <location>
        <begin position="27"/>
        <end position="222"/>
    </location>
</feature>
<dbReference type="InterPro" id="IPR011250">
    <property type="entry name" value="OMP/PagP_B-barrel"/>
</dbReference>
<dbReference type="RefSeq" id="WP_368802722.1">
    <property type="nucleotide sequence ID" value="NZ_JAZHFV010000002.1"/>
</dbReference>
<evidence type="ECO:0000256" key="4">
    <source>
        <dbReference type="ARBA" id="ARBA00023237"/>
    </source>
</evidence>
<organism evidence="8 9">
    <name type="scientific">Neoaquamicrobium sediminum</name>
    <dbReference type="NCBI Taxonomy" id="1849104"/>
    <lineage>
        <taxon>Bacteria</taxon>
        <taxon>Pseudomonadati</taxon>
        <taxon>Pseudomonadota</taxon>
        <taxon>Alphaproteobacteria</taxon>
        <taxon>Hyphomicrobiales</taxon>
        <taxon>Phyllobacteriaceae</taxon>
        <taxon>Neoaquamicrobium</taxon>
    </lineage>
</organism>
<evidence type="ECO:0000256" key="2">
    <source>
        <dbReference type="ARBA" id="ARBA00022729"/>
    </source>
</evidence>
<evidence type="ECO:0000256" key="1">
    <source>
        <dbReference type="ARBA" id="ARBA00004442"/>
    </source>
</evidence>
<dbReference type="Gene3D" id="2.40.160.20">
    <property type="match status" value="1"/>
</dbReference>
<dbReference type="InterPro" id="IPR051692">
    <property type="entry name" value="OMP-like"/>
</dbReference>
<evidence type="ECO:0000256" key="5">
    <source>
        <dbReference type="ARBA" id="ARBA00038306"/>
    </source>
</evidence>
<dbReference type="InterPro" id="IPR027385">
    <property type="entry name" value="Beta-barrel_OMP"/>
</dbReference>
<comment type="subcellular location">
    <subcellularLocation>
        <location evidence="1">Cell outer membrane</location>
    </subcellularLocation>
</comment>
<evidence type="ECO:0000259" key="7">
    <source>
        <dbReference type="Pfam" id="PF13505"/>
    </source>
</evidence>
<keyword evidence="4" id="KW-0998">Cell outer membrane</keyword>
<name>A0ABV3WSE9_9HYPH</name>
<evidence type="ECO:0000256" key="3">
    <source>
        <dbReference type="ARBA" id="ARBA00023136"/>
    </source>
</evidence>
<dbReference type="SUPFAM" id="SSF56925">
    <property type="entry name" value="OMPA-like"/>
    <property type="match status" value="1"/>
</dbReference>
<dbReference type="EMBL" id="JAZHFV010000002">
    <property type="protein sequence ID" value="MEX4007596.1"/>
    <property type="molecule type" value="Genomic_DNA"/>
</dbReference>
<reference evidence="8 9" key="1">
    <citation type="submission" date="2024-01" db="EMBL/GenBank/DDBJ databases">
        <title>New evidence supports the origin of RcGTA from prophage.</title>
        <authorList>
            <person name="Xu Y."/>
            <person name="Liu B."/>
            <person name="Chen F."/>
        </authorList>
    </citation>
    <scope>NUCLEOTIDE SEQUENCE [LARGE SCALE GENOMIC DNA]</scope>
    <source>
        <strain evidence="8 9">CBW1107-2</strain>
    </source>
</reference>
<gene>
    <name evidence="8" type="ORF">V1479_09790</name>
</gene>
<sequence length="222" mass="22870">MQTKTRFAIKAAAGLGLAAFTVPAMAADVVYQEPPAPAPIVQAAPVSTWAGPYAGVQAGYGFSGDVSDGTGGSIGTNGWLGGAFGGFNMQNGQFVYGVEGDVNYSNIDGSDGTFTARSRMDGSIRGRAGVAVTDDILLYGTAGLAAERLRITEDATGTADTNTMLGYTVGAGTDVKLTDQVFARGEYRYTDYGSKEFTLPGVGTADIDSSNHRVTMGVGIKF</sequence>